<dbReference type="Proteomes" id="UP000786183">
    <property type="component" value="Unassembled WGS sequence"/>
</dbReference>
<comment type="caution">
    <text evidence="2">The sequence shown here is derived from an EMBL/GenBank/DDBJ whole genome shotgun (WGS) entry which is preliminary data.</text>
</comment>
<gene>
    <name evidence="2" type="ORF">AVCANL283_06415</name>
</gene>
<keyword evidence="1" id="KW-1133">Transmembrane helix</keyword>
<dbReference type="Pfam" id="PF05437">
    <property type="entry name" value="AzlD"/>
    <property type="match status" value="1"/>
</dbReference>
<accession>A0ABS7WT81</accession>
<sequence length="100" mass="11628">MNILFMAGVSAIVIKLLAYFLFNKNNENLEFLQKHMPLLIMVVLVFYLYKDLEYAKLSSLSYVIAGFSALIIQILFKKSYFSIITATIIFYILKEIIFKV</sequence>
<dbReference type="RefSeq" id="WP_224325417.1">
    <property type="nucleotide sequence ID" value="NZ_JACGBB010000013.1"/>
</dbReference>
<name>A0ABS7WT81_9BACT</name>
<keyword evidence="3" id="KW-1185">Reference proteome</keyword>
<dbReference type="InterPro" id="IPR008407">
    <property type="entry name" value="Brnchd-chn_aa_trnsp_AzlD"/>
</dbReference>
<evidence type="ECO:0000256" key="1">
    <source>
        <dbReference type="SAM" id="Phobius"/>
    </source>
</evidence>
<feature type="transmembrane region" description="Helical" evidence="1">
    <location>
        <begin position="80"/>
        <end position="98"/>
    </location>
</feature>
<organism evidence="2 3">
    <name type="scientific">Campylobacter canadensis</name>
    <dbReference type="NCBI Taxonomy" id="449520"/>
    <lineage>
        <taxon>Bacteria</taxon>
        <taxon>Pseudomonadati</taxon>
        <taxon>Campylobacterota</taxon>
        <taxon>Epsilonproteobacteria</taxon>
        <taxon>Campylobacterales</taxon>
        <taxon>Campylobacteraceae</taxon>
        <taxon>Campylobacter</taxon>
    </lineage>
</organism>
<keyword evidence="1" id="KW-0812">Transmembrane</keyword>
<feature type="transmembrane region" description="Helical" evidence="1">
    <location>
        <begin position="34"/>
        <end position="50"/>
    </location>
</feature>
<keyword evidence="1" id="KW-0472">Membrane</keyword>
<evidence type="ECO:0000313" key="2">
    <source>
        <dbReference type="EMBL" id="MBZ7987733.1"/>
    </source>
</evidence>
<evidence type="ECO:0000313" key="3">
    <source>
        <dbReference type="Proteomes" id="UP000786183"/>
    </source>
</evidence>
<protein>
    <submittedName>
        <fullName evidence="2">AzlD domain-containing protein</fullName>
    </submittedName>
</protein>
<proteinExistence type="predicted"/>
<dbReference type="EMBL" id="JACGBB010000013">
    <property type="protein sequence ID" value="MBZ7987733.1"/>
    <property type="molecule type" value="Genomic_DNA"/>
</dbReference>
<feature type="transmembrane region" description="Helical" evidence="1">
    <location>
        <begin position="57"/>
        <end position="74"/>
    </location>
</feature>
<reference evidence="2 3" key="1">
    <citation type="submission" date="2020-07" db="EMBL/GenBank/DDBJ databases">
        <title>Transfer of Campylobacter canadensis to the novel genus Avispirillum gen. nov., that also includes two novel species recovered from migratory waterfowl: Avispirillum anseris sp. nov. and Avispirillum brantae sp. nov.</title>
        <authorList>
            <person name="Miller W.G."/>
            <person name="Chapman M.H."/>
            <person name="Yee E."/>
            <person name="Inglis G.D."/>
        </authorList>
    </citation>
    <scope>NUCLEOTIDE SEQUENCE [LARGE SCALE GENOMIC DNA]</scope>
    <source>
        <strain evidence="2 3">L283</strain>
    </source>
</reference>